<gene>
    <name evidence="2" type="ORF">Tci_486314</name>
</gene>
<name>A0A699I2X3_TANCI</name>
<dbReference type="AlphaFoldDB" id="A0A699I2X3"/>
<dbReference type="EMBL" id="BKCJ010245400">
    <property type="protein sequence ID" value="GEZ14341.1"/>
    <property type="molecule type" value="Genomic_DNA"/>
</dbReference>
<organism evidence="2">
    <name type="scientific">Tanacetum cinerariifolium</name>
    <name type="common">Dalmatian daisy</name>
    <name type="synonym">Chrysanthemum cinerariifolium</name>
    <dbReference type="NCBI Taxonomy" id="118510"/>
    <lineage>
        <taxon>Eukaryota</taxon>
        <taxon>Viridiplantae</taxon>
        <taxon>Streptophyta</taxon>
        <taxon>Embryophyta</taxon>
        <taxon>Tracheophyta</taxon>
        <taxon>Spermatophyta</taxon>
        <taxon>Magnoliopsida</taxon>
        <taxon>eudicotyledons</taxon>
        <taxon>Gunneridae</taxon>
        <taxon>Pentapetalae</taxon>
        <taxon>asterids</taxon>
        <taxon>campanulids</taxon>
        <taxon>Asterales</taxon>
        <taxon>Asteraceae</taxon>
        <taxon>Asteroideae</taxon>
        <taxon>Anthemideae</taxon>
        <taxon>Anthemidinae</taxon>
        <taxon>Tanacetum</taxon>
    </lineage>
</organism>
<feature type="region of interest" description="Disordered" evidence="1">
    <location>
        <begin position="77"/>
        <end position="113"/>
    </location>
</feature>
<protein>
    <submittedName>
        <fullName evidence="2">Uncharacterized protein</fullName>
    </submittedName>
</protein>
<sequence>MMTLKFAKTPNMVAFFEKPTESEGFEQIVDFLSAHTLRKPKRKDTKVPQLSVPTKCVTDEGVYKELDDRLVRAATTTSSLEAEQDSGNIDKTQCKETPNEASSLRTNSGGGPRCQEAMRDTLLKLVNDQDDAEMFDVNDLHGEEVFVEKEVVNKEVSVVGEVNAASIATTVSATATITTEEITLAQALMEIKTLIPKAKGIVLQYPSEYITTTTIYLKKSKDKGKAIMIEEHVKHKKKDQIRIHKEDALKLQAEFDEEQRIAREKAKK</sequence>
<evidence type="ECO:0000313" key="2">
    <source>
        <dbReference type="EMBL" id="GEZ14341.1"/>
    </source>
</evidence>
<comment type="caution">
    <text evidence="2">The sequence shown here is derived from an EMBL/GenBank/DDBJ whole genome shotgun (WGS) entry which is preliminary data.</text>
</comment>
<accession>A0A699I2X3</accession>
<feature type="compositionally biased region" description="Polar residues" evidence="1">
    <location>
        <begin position="77"/>
        <end position="91"/>
    </location>
</feature>
<proteinExistence type="predicted"/>
<evidence type="ECO:0000256" key="1">
    <source>
        <dbReference type="SAM" id="MobiDB-lite"/>
    </source>
</evidence>
<reference evidence="2" key="1">
    <citation type="journal article" date="2019" name="Sci. Rep.">
        <title>Draft genome of Tanacetum cinerariifolium, the natural source of mosquito coil.</title>
        <authorList>
            <person name="Yamashiro T."/>
            <person name="Shiraishi A."/>
            <person name="Satake H."/>
            <person name="Nakayama K."/>
        </authorList>
    </citation>
    <scope>NUCLEOTIDE SEQUENCE</scope>
</reference>